<dbReference type="AlphaFoldDB" id="A0A820WRU0"/>
<organism evidence="2 3">
    <name type="scientific">Rotaria socialis</name>
    <dbReference type="NCBI Taxonomy" id="392032"/>
    <lineage>
        <taxon>Eukaryota</taxon>
        <taxon>Metazoa</taxon>
        <taxon>Spiralia</taxon>
        <taxon>Gnathifera</taxon>
        <taxon>Rotifera</taxon>
        <taxon>Eurotatoria</taxon>
        <taxon>Bdelloidea</taxon>
        <taxon>Philodinida</taxon>
        <taxon>Philodinidae</taxon>
        <taxon>Rotaria</taxon>
    </lineage>
</organism>
<gene>
    <name evidence="2" type="ORF">HFQ381_LOCUS28971</name>
</gene>
<sequence>MRVITLYELELIDQSNGFDIILSPLPVINDEIRSSEQYKTIGRATRPLHISRSPVFERRRYDGRIAKTLTFDDTSNLNIRSICRSLRKRLESSKQNNHSNNQIENDLNEKSEETMSTSEKNVAKAQINAKENLELKLATQASAEENIYVSPIITHDFAVGSPLVVPKETGRSSALSNIINVIKICSQSEIITIDSSNQATNLNSSNARANEILDDILTLVNLKEMSLVCNKDSTSPKIQSSTTMNVSPQFIMNSPTKEVYSNEIALTTYRVTTVKDNMNWHQLDEIQDFHTSNEDKLFPGFDNIVMDEYQKTANKERQQTHENNKAGKQCVHNETERGVTPLTDEYRHIIDALLDRPAITGQYTSNIPSEPILLQIDKSDLDFFQILMMESKSKTNVIAVETPDGLIYLKNMYHKRMIGAYFMYQDHHYSTAKSIKSSNNKQFIMSAAAKCNFSSCTCSYHAAVHSNSELIITFKGKIVHSPSEQRARPIRGTHRLSVAEKLTSGLSPDQLRLKELGHLTENNRKFGNYNLVGSSPHMYFERFVVKQKLH</sequence>
<evidence type="ECO:0000256" key="1">
    <source>
        <dbReference type="SAM" id="MobiDB-lite"/>
    </source>
</evidence>
<proteinExistence type="predicted"/>
<name>A0A820WRU0_9BILA</name>
<dbReference type="Proteomes" id="UP000663851">
    <property type="component" value="Unassembled WGS sequence"/>
</dbReference>
<feature type="region of interest" description="Disordered" evidence="1">
    <location>
        <begin position="90"/>
        <end position="117"/>
    </location>
</feature>
<accession>A0A820WRU0</accession>
<dbReference type="EMBL" id="CAJOBO010004350">
    <property type="protein sequence ID" value="CAF4518576.1"/>
    <property type="molecule type" value="Genomic_DNA"/>
</dbReference>
<reference evidence="2" key="1">
    <citation type="submission" date="2021-02" db="EMBL/GenBank/DDBJ databases">
        <authorList>
            <person name="Nowell W R."/>
        </authorList>
    </citation>
    <scope>NUCLEOTIDE SEQUENCE</scope>
</reference>
<comment type="caution">
    <text evidence="2">The sequence shown here is derived from an EMBL/GenBank/DDBJ whole genome shotgun (WGS) entry which is preliminary data.</text>
</comment>
<protein>
    <submittedName>
        <fullName evidence="2">Uncharacterized protein</fullName>
    </submittedName>
</protein>
<evidence type="ECO:0000313" key="3">
    <source>
        <dbReference type="Proteomes" id="UP000663851"/>
    </source>
</evidence>
<evidence type="ECO:0000313" key="2">
    <source>
        <dbReference type="EMBL" id="CAF4518576.1"/>
    </source>
</evidence>
<feature type="compositionally biased region" description="Polar residues" evidence="1">
    <location>
        <begin position="93"/>
        <end position="105"/>
    </location>
</feature>